<feature type="region of interest" description="Disordered" evidence="1">
    <location>
        <begin position="487"/>
        <end position="527"/>
    </location>
</feature>
<evidence type="ECO:0000256" key="1">
    <source>
        <dbReference type="SAM" id="MobiDB-lite"/>
    </source>
</evidence>
<dbReference type="EMBL" id="CP143786">
    <property type="protein sequence ID" value="WVN87959.1"/>
    <property type="molecule type" value="Genomic_DNA"/>
</dbReference>
<name>A0AAJ8JT65_9TREE</name>
<evidence type="ECO:0000313" key="3">
    <source>
        <dbReference type="Proteomes" id="UP000094043"/>
    </source>
</evidence>
<feature type="region of interest" description="Disordered" evidence="1">
    <location>
        <begin position="16"/>
        <end position="59"/>
    </location>
</feature>
<feature type="compositionally biased region" description="Basic and acidic residues" evidence="1">
    <location>
        <begin position="47"/>
        <end position="59"/>
    </location>
</feature>
<dbReference type="PANTHER" id="PTHR38702:SF1">
    <property type="entry name" value="CALPONIN-HOMOLOGY (CH) DOMAIN-CONTAINING PROTEIN"/>
    <property type="match status" value="1"/>
</dbReference>
<dbReference type="Proteomes" id="UP000094043">
    <property type="component" value="Chromosome 3"/>
</dbReference>
<dbReference type="AlphaFoldDB" id="A0AAJ8JT65"/>
<feature type="compositionally biased region" description="Basic and acidic residues" evidence="1">
    <location>
        <begin position="488"/>
        <end position="499"/>
    </location>
</feature>
<organism evidence="2 3">
    <name type="scientific">Cryptococcus depauperatus CBS 7841</name>
    <dbReference type="NCBI Taxonomy" id="1295531"/>
    <lineage>
        <taxon>Eukaryota</taxon>
        <taxon>Fungi</taxon>
        <taxon>Dikarya</taxon>
        <taxon>Basidiomycota</taxon>
        <taxon>Agaricomycotina</taxon>
        <taxon>Tremellomycetes</taxon>
        <taxon>Tremellales</taxon>
        <taxon>Cryptococcaceae</taxon>
        <taxon>Cryptococcus</taxon>
    </lineage>
</organism>
<reference evidence="2" key="2">
    <citation type="journal article" date="2022" name="Elife">
        <title>Obligate sexual reproduction of a homothallic fungus closely related to the Cryptococcus pathogenic species complex.</title>
        <authorList>
            <person name="Passer A.R."/>
            <person name="Clancey S.A."/>
            <person name="Shea T."/>
            <person name="David-Palma M."/>
            <person name="Averette A.F."/>
            <person name="Boekhout T."/>
            <person name="Porcel B.M."/>
            <person name="Nowrousian M."/>
            <person name="Cuomo C.A."/>
            <person name="Sun S."/>
            <person name="Heitman J."/>
            <person name="Coelho M.A."/>
        </authorList>
    </citation>
    <scope>NUCLEOTIDE SEQUENCE</scope>
    <source>
        <strain evidence="2">CBS 7841</strain>
    </source>
</reference>
<dbReference type="PANTHER" id="PTHR38702">
    <property type="entry name" value="CALPONIN-HOMOLOGY (CH) DOMAIN-CONTAINING PROTEIN"/>
    <property type="match status" value="1"/>
</dbReference>
<gene>
    <name evidence="2" type="ORF">L203_103156</name>
</gene>
<reference evidence="2" key="3">
    <citation type="submission" date="2024-01" db="EMBL/GenBank/DDBJ databases">
        <authorList>
            <person name="Coelho M.A."/>
            <person name="David-Palma M."/>
            <person name="Shea T."/>
            <person name="Sun S."/>
            <person name="Cuomo C.A."/>
            <person name="Heitman J."/>
        </authorList>
    </citation>
    <scope>NUCLEOTIDE SEQUENCE</scope>
    <source>
        <strain evidence="2">CBS 7841</strain>
    </source>
</reference>
<reference evidence="2" key="1">
    <citation type="submission" date="2016-06" db="EMBL/GenBank/DDBJ databases">
        <authorList>
            <person name="Cuomo C."/>
            <person name="Litvintseva A."/>
            <person name="Heitman J."/>
            <person name="Chen Y."/>
            <person name="Sun S."/>
            <person name="Springer D."/>
            <person name="Dromer F."/>
            <person name="Young S."/>
            <person name="Zeng Q."/>
            <person name="Chapman S."/>
            <person name="Gujja S."/>
            <person name="Saif S."/>
            <person name="Birren B."/>
        </authorList>
    </citation>
    <scope>NUCLEOTIDE SEQUENCE</scope>
    <source>
        <strain evidence="2">CBS 7841</strain>
    </source>
</reference>
<dbReference type="KEGG" id="cdep:91087367"/>
<evidence type="ECO:0000313" key="2">
    <source>
        <dbReference type="EMBL" id="WVN87959.1"/>
    </source>
</evidence>
<accession>A0AAJ8JT65</accession>
<dbReference type="RefSeq" id="XP_066068659.1">
    <property type="nucleotide sequence ID" value="XM_066212562.1"/>
</dbReference>
<keyword evidence="3" id="KW-1185">Reference proteome</keyword>
<sequence length="586" mass="65403">MLGSIQHLRTQFSGVSVSHRPGAGAGVKSASLESLGEEEEENGSPTEDGKKRRERKPWKDVDLSRVEPEAARKEAKEIVTRIREIWGLSMPSCPHSPTSLPSSKSLYFPNLENEEELRNSQDIRSALVTTARSIRRIRFLAFSVSQQQSSLLASWLLLPTSRLKPNFSTPSRPSVVLPRAVSCPIERKISDKKEQDVLYDLRKSALEVLTNLRGLEERLRVDKLDVNEDLDEYVSLASSTAGETTITGSALSSEPDYDTEYDSDSYNLNALAQEGDDSIRVSHAWEERISLEEREYRALEEQGWEKEARGTREGVGKWVGAVERLFVVGGKSEDDEKLATWVVDEEWGGNFLGRLHEFLFAHLSLDLVLHLPSLQSQNFPSNLLCALSDGYILIQAYNSALLSSSKPWGFITAEDIHHTLPSTFAGGSDTPTSEDSKKDKEWTFRKVGNLTCFAAALRHRYQLPISMPSNTNASSFLPKAVVLPQSDRTNHSDRFDRSGRSSSAPPENSPHCLASPSSTTPNVSGDVKAKGRDIARIDFDPMVVAKRTANWEEMLKEIICKWIESVAREKRGEGNQRSETSARERV</sequence>
<protein>
    <submittedName>
        <fullName evidence="2">Uncharacterized protein</fullName>
    </submittedName>
</protein>
<proteinExistence type="predicted"/>
<dbReference type="GeneID" id="91087367"/>